<dbReference type="PIRSF" id="PIRSF005586">
    <property type="entry name" value="RNApol_RpoM"/>
    <property type="match status" value="1"/>
</dbReference>
<dbReference type="Gene3D" id="2.20.25.10">
    <property type="match status" value="1"/>
</dbReference>
<evidence type="ECO:0000256" key="11">
    <source>
        <dbReference type="RuleBase" id="RU003474"/>
    </source>
</evidence>
<feature type="zinc finger region" description="C4-type" evidence="10">
    <location>
        <begin position="4"/>
        <end position="26"/>
    </location>
</feature>
<dbReference type="GO" id="GO:0008270">
    <property type="term" value="F:zinc ion binding"/>
    <property type="evidence" value="ECO:0007669"/>
    <property type="project" value="UniProtKB-KW"/>
</dbReference>
<evidence type="ECO:0000256" key="10">
    <source>
        <dbReference type="PIRSR" id="PIRSR005586-2"/>
    </source>
</evidence>
<dbReference type="AlphaFoldDB" id="A0A0C9LPZ2"/>
<feature type="binding site" evidence="9">
    <location>
        <position position="7"/>
    </location>
    <ligand>
        <name>Zn(2+)</name>
        <dbReference type="ChEBI" id="CHEBI:29105"/>
        <label>1</label>
    </ligand>
</feature>
<dbReference type="PANTHER" id="PTHR11239">
    <property type="entry name" value="DNA-DIRECTED RNA POLYMERASE"/>
    <property type="match status" value="1"/>
</dbReference>
<comment type="subcellular location">
    <subcellularLocation>
        <location evidence="1 8">Nucleus</location>
    </subcellularLocation>
</comment>
<dbReference type="GO" id="GO:0003676">
    <property type="term" value="F:nucleic acid binding"/>
    <property type="evidence" value="ECO:0007669"/>
    <property type="project" value="InterPro"/>
</dbReference>
<reference evidence="13" key="1">
    <citation type="submission" date="2014-09" db="EMBL/GenBank/DDBJ databases">
        <title>Draft genome sequence of an oleaginous Mucoromycotina fungus Mucor ambiguus NBRC6742.</title>
        <authorList>
            <person name="Takeda I."/>
            <person name="Yamane N."/>
            <person name="Morita T."/>
            <person name="Tamano K."/>
            <person name="Machida M."/>
            <person name="Baker S."/>
            <person name="Koike H."/>
        </authorList>
    </citation>
    <scope>NUCLEOTIDE SEQUENCE</scope>
    <source>
        <strain evidence="13">NBRC 6742</strain>
    </source>
</reference>
<dbReference type="InterPro" id="IPR034014">
    <property type="entry name" value="Zn_ribbon_RPC11_C"/>
</dbReference>
<dbReference type="InterPro" id="IPR001529">
    <property type="entry name" value="Zn_ribbon_RPB9"/>
</dbReference>
<dbReference type="STRING" id="91626.A0A0C9LPZ2"/>
<dbReference type="SUPFAM" id="SSF57783">
    <property type="entry name" value="Zinc beta-ribbon"/>
    <property type="match status" value="1"/>
</dbReference>
<keyword evidence="3 9" id="KW-0479">Metal-binding</keyword>
<protein>
    <recommendedName>
        <fullName evidence="8">DNA-directed RNA polymerase subunit</fullName>
    </recommendedName>
</protein>
<evidence type="ECO:0000256" key="1">
    <source>
        <dbReference type="ARBA" id="ARBA00004123"/>
    </source>
</evidence>
<dbReference type="FunFam" id="2.20.25.10:FF:000005">
    <property type="entry name" value="DNA-directed RNA polymerase subunit"/>
    <property type="match status" value="1"/>
</dbReference>
<evidence type="ECO:0000256" key="2">
    <source>
        <dbReference type="ARBA" id="ARBA00022478"/>
    </source>
</evidence>
<dbReference type="GO" id="GO:0006384">
    <property type="term" value="P:transcription initiation at RNA polymerase III promoter"/>
    <property type="evidence" value="ECO:0007669"/>
    <property type="project" value="EnsemblFungi"/>
</dbReference>
<keyword evidence="5 9" id="KW-0862">Zinc</keyword>
<dbReference type="GO" id="GO:0005666">
    <property type="term" value="C:RNA polymerase III complex"/>
    <property type="evidence" value="ECO:0007669"/>
    <property type="project" value="EnsemblFungi"/>
</dbReference>
<dbReference type="InterPro" id="IPR001222">
    <property type="entry name" value="Znf_TFIIS"/>
</dbReference>
<dbReference type="EMBL" id="DF836294">
    <property type="protein sequence ID" value="GAN01125.1"/>
    <property type="molecule type" value="Genomic_DNA"/>
</dbReference>
<organism evidence="13">
    <name type="scientific">Mucor ambiguus</name>
    <dbReference type="NCBI Taxonomy" id="91626"/>
    <lineage>
        <taxon>Eukaryota</taxon>
        <taxon>Fungi</taxon>
        <taxon>Fungi incertae sedis</taxon>
        <taxon>Mucoromycota</taxon>
        <taxon>Mucoromycotina</taxon>
        <taxon>Mucoromycetes</taxon>
        <taxon>Mucorales</taxon>
        <taxon>Mucorineae</taxon>
        <taxon>Mucoraceae</taxon>
        <taxon>Mucor</taxon>
    </lineage>
</organism>
<feature type="binding site" evidence="9">
    <location>
        <position position="4"/>
    </location>
    <ligand>
        <name>Zn(2+)</name>
        <dbReference type="ChEBI" id="CHEBI:29105"/>
        <label>1</label>
    </ligand>
</feature>
<dbReference type="CDD" id="cd10509">
    <property type="entry name" value="Zn-ribbon_RPC11"/>
    <property type="match status" value="1"/>
</dbReference>
<gene>
    <name evidence="13" type="ORF">MAM1_0005c00556</name>
</gene>
<keyword evidence="6 8" id="KW-0804">Transcription</keyword>
<dbReference type="PROSITE" id="PS00466">
    <property type="entry name" value="ZF_TFIIS_1"/>
    <property type="match status" value="1"/>
</dbReference>
<feature type="binding site" evidence="9">
    <location>
        <position position="67"/>
    </location>
    <ligand>
        <name>Zn(2+)</name>
        <dbReference type="ChEBI" id="CHEBI:29105"/>
        <label>2</label>
    </ligand>
</feature>
<dbReference type="InterPro" id="IPR012164">
    <property type="entry name" value="Rpa12/Rpb9/Rpc10/TFS"/>
</dbReference>
<keyword evidence="14" id="KW-1185">Reference proteome</keyword>
<dbReference type="GO" id="GO:0006386">
    <property type="term" value="P:termination of RNA polymerase III transcription"/>
    <property type="evidence" value="ECO:0007669"/>
    <property type="project" value="EnsemblFungi"/>
</dbReference>
<keyword evidence="2 8" id="KW-0240">DNA-directed RNA polymerase</keyword>
<evidence type="ECO:0000256" key="5">
    <source>
        <dbReference type="ARBA" id="ARBA00022833"/>
    </source>
</evidence>
<keyword evidence="7 8" id="KW-0539">Nucleus</keyword>
<feature type="binding site" evidence="9">
    <location>
        <position position="23"/>
    </location>
    <ligand>
        <name>Zn(2+)</name>
        <dbReference type="ChEBI" id="CHEBI:29105"/>
        <label>1</label>
    </ligand>
</feature>
<comment type="function">
    <text evidence="8">DNA-dependent RNA polymerase catalyzes the transcription of DNA into RNA using the four ribonucleoside triphosphates as substrates.</text>
</comment>
<sequence length="107" mass="12357">MLFCPHCANLLLIENDGGQAFFCQSCPYVYSIQSRHTSRKELKRKEVDDVLGGADAWKNVDSTEVTCPKCEHERAYFMLIQIRSADEPSSIFYKCCNDDCQHQWREG</sequence>
<evidence type="ECO:0000256" key="7">
    <source>
        <dbReference type="ARBA" id="ARBA00023242"/>
    </source>
</evidence>
<evidence type="ECO:0000256" key="3">
    <source>
        <dbReference type="ARBA" id="ARBA00022723"/>
    </source>
</evidence>
<dbReference type="GO" id="GO:0042797">
    <property type="term" value="P:tRNA transcription by RNA polymerase III"/>
    <property type="evidence" value="ECO:0007669"/>
    <property type="project" value="EnsemblFungi"/>
</dbReference>
<evidence type="ECO:0000256" key="8">
    <source>
        <dbReference type="PIRNR" id="PIRNR005586"/>
    </source>
</evidence>
<dbReference type="GO" id="GO:0003899">
    <property type="term" value="F:DNA-directed RNA polymerase activity"/>
    <property type="evidence" value="ECO:0007669"/>
    <property type="project" value="EnsemblFungi"/>
</dbReference>
<dbReference type="GO" id="GO:0042780">
    <property type="term" value="P:tRNA 3'-end processing"/>
    <property type="evidence" value="ECO:0007669"/>
    <property type="project" value="EnsemblFungi"/>
</dbReference>
<evidence type="ECO:0000256" key="6">
    <source>
        <dbReference type="ARBA" id="ARBA00023163"/>
    </source>
</evidence>
<dbReference type="SMART" id="SM00440">
    <property type="entry name" value="ZnF_C2C2"/>
    <property type="match status" value="1"/>
</dbReference>
<dbReference type="SMART" id="SM00661">
    <property type="entry name" value="RPOL9"/>
    <property type="match status" value="1"/>
</dbReference>
<keyword evidence="4 10" id="KW-0863">Zinc-finger</keyword>
<dbReference type="Pfam" id="PF01096">
    <property type="entry name" value="Zn_ribbon_TFIIS"/>
    <property type="match status" value="1"/>
</dbReference>
<evidence type="ECO:0000259" key="12">
    <source>
        <dbReference type="PROSITE" id="PS51133"/>
    </source>
</evidence>
<dbReference type="Proteomes" id="UP000053815">
    <property type="component" value="Unassembled WGS sequence"/>
</dbReference>
<evidence type="ECO:0000313" key="14">
    <source>
        <dbReference type="Proteomes" id="UP000053815"/>
    </source>
</evidence>
<dbReference type="PANTHER" id="PTHR11239:SF12">
    <property type="entry name" value="DNA-DIRECTED RNA POLYMERASE III SUBUNIT RPC10"/>
    <property type="match status" value="1"/>
</dbReference>
<feature type="binding site" evidence="9">
    <location>
        <position position="70"/>
    </location>
    <ligand>
        <name>Zn(2+)</name>
        <dbReference type="ChEBI" id="CHEBI:29105"/>
        <label>2</label>
    </ligand>
</feature>
<feature type="binding site" evidence="9">
    <location>
        <position position="95"/>
    </location>
    <ligand>
        <name>Zn(2+)</name>
        <dbReference type="ChEBI" id="CHEBI:29105"/>
        <label>2</label>
    </ligand>
</feature>
<feature type="binding site" evidence="9">
    <location>
        <position position="100"/>
    </location>
    <ligand>
        <name>Zn(2+)</name>
        <dbReference type="ChEBI" id="CHEBI:29105"/>
        <label>2</label>
    </ligand>
</feature>
<evidence type="ECO:0000256" key="4">
    <source>
        <dbReference type="ARBA" id="ARBA00022771"/>
    </source>
</evidence>
<feature type="domain" description="TFIIS-type" evidence="12">
    <location>
        <begin position="63"/>
        <end position="105"/>
    </location>
</feature>
<name>A0A0C9LPZ2_9FUNG</name>
<comment type="similarity">
    <text evidence="8 11">Belongs to the archaeal rpoM/eukaryotic RPA12/RPB9/RPC11 RNA polymerase family.</text>
</comment>
<dbReference type="OrthoDB" id="282152at2759"/>
<dbReference type="PROSITE" id="PS51133">
    <property type="entry name" value="ZF_TFIIS_2"/>
    <property type="match status" value="1"/>
</dbReference>
<dbReference type="Pfam" id="PF02150">
    <property type="entry name" value="Zn_ribbon_RPB9"/>
    <property type="match status" value="1"/>
</dbReference>
<proteinExistence type="inferred from homology"/>
<accession>A0A0C9LPZ2</accession>
<evidence type="ECO:0000313" key="13">
    <source>
        <dbReference type="EMBL" id="GAN01125.1"/>
    </source>
</evidence>
<feature type="binding site" evidence="9">
    <location>
        <position position="26"/>
    </location>
    <ligand>
        <name>Zn(2+)</name>
        <dbReference type="ChEBI" id="CHEBI:29105"/>
        <label>1</label>
    </ligand>
</feature>
<evidence type="ECO:0000256" key="9">
    <source>
        <dbReference type="PIRSR" id="PIRSR005586-1"/>
    </source>
</evidence>